<dbReference type="Proteomes" id="UP001056429">
    <property type="component" value="Unassembled WGS sequence"/>
</dbReference>
<evidence type="ECO:0000256" key="1">
    <source>
        <dbReference type="ARBA" id="ARBA00003238"/>
    </source>
</evidence>
<dbReference type="Pfam" id="PF02645">
    <property type="entry name" value="DegV"/>
    <property type="match status" value="1"/>
</dbReference>
<dbReference type="Gene3D" id="3.40.50.10440">
    <property type="entry name" value="Dihydroxyacetone kinase, domain 1"/>
    <property type="match status" value="1"/>
</dbReference>
<proteinExistence type="predicted"/>
<organism evidence="3 4">
    <name type="scientific">Oceanirhabdus seepicola</name>
    <dbReference type="NCBI Taxonomy" id="2828781"/>
    <lineage>
        <taxon>Bacteria</taxon>
        <taxon>Bacillati</taxon>
        <taxon>Bacillota</taxon>
        <taxon>Clostridia</taxon>
        <taxon>Eubacteriales</taxon>
        <taxon>Clostridiaceae</taxon>
        <taxon>Oceanirhabdus</taxon>
    </lineage>
</organism>
<dbReference type="PANTHER" id="PTHR33434">
    <property type="entry name" value="DEGV DOMAIN-CONTAINING PROTEIN DR_1986-RELATED"/>
    <property type="match status" value="1"/>
</dbReference>
<keyword evidence="4" id="KW-1185">Reference proteome</keyword>
<evidence type="ECO:0000313" key="4">
    <source>
        <dbReference type="Proteomes" id="UP001056429"/>
    </source>
</evidence>
<reference evidence="3" key="2">
    <citation type="submission" date="2021-04" db="EMBL/GenBank/DDBJ databases">
        <authorList>
            <person name="Dong X."/>
        </authorList>
    </citation>
    <scope>NUCLEOTIDE SEQUENCE</scope>
    <source>
        <strain evidence="3">ZWT</strain>
    </source>
</reference>
<name>A0A9J6NX51_9CLOT</name>
<comment type="function">
    <text evidence="1">May bind long-chain fatty acids, such as palmitate, and may play a role in lipid transport or fatty acid metabolism.</text>
</comment>
<dbReference type="PANTHER" id="PTHR33434:SF3">
    <property type="entry name" value="DEGV DOMAIN-CONTAINING PROTEIN YITS"/>
    <property type="match status" value="1"/>
</dbReference>
<evidence type="ECO:0000313" key="3">
    <source>
        <dbReference type="EMBL" id="MCM1988636.1"/>
    </source>
</evidence>
<keyword evidence="2" id="KW-0446">Lipid-binding</keyword>
<reference evidence="3" key="1">
    <citation type="journal article" date="2021" name="mSystems">
        <title>Bacteria and Archaea Synergistically Convert Glycine Betaine to Biogenic Methane in the Formosa Cold Seep of the South China Sea.</title>
        <authorList>
            <person name="Li L."/>
            <person name="Zhang W."/>
            <person name="Zhang S."/>
            <person name="Song L."/>
            <person name="Sun Q."/>
            <person name="Zhang H."/>
            <person name="Xiang H."/>
            <person name="Dong X."/>
        </authorList>
    </citation>
    <scope>NUCLEOTIDE SEQUENCE</scope>
    <source>
        <strain evidence="3">ZWT</strain>
    </source>
</reference>
<dbReference type="InterPro" id="IPR043168">
    <property type="entry name" value="DegV_C"/>
</dbReference>
<dbReference type="SUPFAM" id="SSF82549">
    <property type="entry name" value="DAK1/DegV-like"/>
    <property type="match status" value="1"/>
</dbReference>
<protein>
    <submittedName>
        <fullName evidence="3">DegV family protein</fullName>
    </submittedName>
</protein>
<evidence type="ECO:0000256" key="2">
    <source>
        <dbReference type="ARBA" id="ARBA00023121"/>
    </source>
</evidence>
<dbReference type="GO" id="GO:0008289">
    <property type="term" value="F:lipid binding"/>
    <property type="evidence" value="ECO:0007669"/>
    <property type="project" value="UniProtKB-KW"/>
</dbReference>
<sequence>MSTMLLVDSCSDLPLDFIENNLNIIDTIGMTVNIDGKDYYDDFGKTLSHKEFYGYLRQGIMPKTAQINSYNFLEKFKKHCEKGNSLIYLGFTSGLSGTFNSAMIAKDMVLEEYPDADITVIDTKCASVGEGVLVIHVVEMIRKGYSKEEIIKWIQENKMKSNHWFAVNDLNFLKKGGRISAAKAAVGTMLSVKPILTVDDQGELKQYATVRGRKKSMKFLYDKLTEHMTNPEETIVVIGHGDCLNDAVKIEKYIHKHLKLKKVVVTELCSTIASHVGPDMISLAFIGDARENK</sequence>
<dbReference type="AlphaFoldDB" id="A0A9J6NX51"/>
<dbReference type="Gene3D" id="2.20.28.50">
    <property type="entry name" value="degv family protein"/>
    <property type="match status" value="1"/>
</dbReference>
<dbReference type="Gene3D" id="3.30.1180.10">
    <property type="match status" value="1"/>
</dbReference>
<accession>A0A9J6NX51</accession>
<dbReference type="InterPro" id="IPR050270">
    <property type="entry name" value="DegV_domain_contain"/>
</dbReference>
<dbReference type="NCBIfam" id="TIGR00762">
    <property type="entry name" value="DegV"/>
    <property type="match status" value="1"/>
</dbReference>
<dbReference type="EMBL" id="JAGSOJ010000001">
    <property type="protein sequence ID" value="MCM1988636.1"/>
    <property type="molecule type" value="Genomic_DNA"/>
</dbReference>
<gene>
    <name evidence="3" type="ORF">KDK92_02715</name>
</gene>
<dbReference type="PROSITE" id="PS51482">
    <property type="entry name" value="DEGV"/>
    <property type="match status" value="1"/>
</dbReference>
<comment type="caution">
    <text evidence="3">The sequence shown here is derived from an EMBL/GenBank/DDBJ whole genome shotgun (WGS) entry which is preliminary data.</text>
</comment>
<dbReference type="InterPro" id="IPR003797">
    <property type="entry name" value="DegV"/>
</dbReference>